<feature type="domain" description="Monalysin Pore-forming" evidence="1">
    <location>
        <begin position="24"/>
        <end position="209"/>
    </location>
</feature>
<gene>
    <name evidence="2" type="ordered locus">Pput_1063</name>
</gene>
<reference evidence="2" key="1">
    <citation type="submission" date="2007-05" db="EMBL/GenBank/DDBJ databases">
        <title>Complete sequence of Pseudomonas putida F1.</title>
        <authorList>
            <consortium name="US DOE Joint Genome Institute"/>
            <person name="Copeland A."/>
            <person name="Lucas S."/>
            <person name="Lapidus A."/>
            <person name="Barry K."/>
            <person name="Detter J.C."/>
            <person name="Glavina del Rio T."/>
            <person name="Hammon N."/>
            <person name="Israni S."/>
            <person name="Dalin E."/>
            <person name="Tice H."/>
            <person name="Pitluck S."/>
            <person name="Chain P."/>
            <person name="Malfatti S."/>
            <person name="Shin M."/>
            <person name="Vergez L."/>
            <person name="Schmutz J."/>
            <person name="Larimer F."/>
            <person name="Land M."/>
            <person name="Hauser L."/>
            <person name="Kyrpides N."/>
            <person name="Lykidis A."/>
            <person name="Parales R."/>
            <person name="Richardson P."/>
        </authorList>
    </citation>
    <scope>NUCLEOTIDE SEQUENCE [LARGE SCALE GENOMIC DNA]</scope>
    <source>
        <strain evidence="2">F1</strain>
    </source>
</reference>
<dbReference type="KEGG" id="ppf:Pput_1063"/>
<proteinExistence type="predicted"/>
<dbReference type="HOGENOM" id="CLU_1160292_0_0_6"/>
<dbReference type="EMBL" id="CP000712">
    <property type="protein sequence ID" value="ABQ77224.1"/>
    <property type="molecule type" value="Genomic_DNA"/>
</dbReference>
<name>A5VZB4_PSEP1</name>
<organism evidence="2">
    <name type="scientific">Pseudomonas putida (strain ATCC 700007 / DSM 6899 / JCM 31910 / BCRC 17059 / LMG 24140 / F1)</name>
    <dbReference type="NCBI Taxonomy" id="351746"/>
    <lineage>
        <taxon>Bacteria</taxon>
        <taxon>Pseudomonadati</taxon>
        <taxon>Pseudomonadota</taxon>
        <taxon>Gammaproteobacteria</taxon>
        <taxon>Pseudomonadales</taxon>
        <taxon>Pseudomonadaceae</taxon>
        <taxon>Pseudomonas</taxon>
    </lineage>
</organism>
<protein>
    <recommendedName>
        <fullName evidence="1">Monalysin Pore-forming domain-containing protein</fullName>
    </recommendedName>
</protein>
<sequence length="239" mass="26209">MTGFERLSPDAFPVLNGSYLIERYLLSTDEFHPGCWIEGETVYGGFGFPSGKKKVLTRPVFAYFDYVGTYKTLSAGDCEIDLSRASGHEVWFAHDAEGFSAPSGIGLVSVKSDLLSGCSAEEWRPLSSVGHTVRVAGAECYVAYQLKLVYAHWVKQGDAQCSELFKVQPVRVQGDNKGVFFLSSVATDLMWVGHGSDNTKAPISRQALYHLIFNLAYGAAGDAGWSFNDQAASNRFLQY</sequence>
<dbReference type="InterPro" id="IPR040927">
    <property type="entry name" value="PF_Monalysin"/>
</dbReference>
<dbReference type="AlphaFoldDB" id="A5VZB4"/>
<accession>A5VZB4</accession>
<dbReference type="Pfam" id="PF18063">
    <property type="entry name" value="BB_PF"/>
    <property type="match status" value="1"/>
</dbReference>
<dbReference type="CDD" id="cd17904">
    <property type="entry name" value="PFM_monalysin-like"/>
    <property type="match status" value="1"/>
</dbReference>
<evidence type="ECO:0000313" key="2">
    <source>
        <dbReference type="EMBL" id="ABQ77224.1"/>
    </source>
</evidence>
<evidence type="ECO:0000259" key="1">
    <source>
        <dbReference type="Pfam" id="PF18063"/>
    </source>
</evidence>
<dbReference type="NCBIfam" id="NF033381">
    <property type="entry name" value="MonaBetaBRL_TX"/>
    <property type="match status" value="1"/>
</dbReference>